<feature type="compositionally biased region" description="Basic and acidic residues" evidence="1">
    <location>
        <begin position="69"/>
        <end position="100"/>
    </location>
</feature>
<evidence type="ECO:0000313" key="4">
    <source>
        <dbReference type="Proteomes" id="UP001225596"/>
    </source>
</evidence>
<dbReference type="Proteomes" id="UP001225596">
    <property type="component" value="Unassembled WGS sequence"/>
</dbReference>
<keyword evidence="2" id="KW-1133">Transmembrane helix</keyword>
<evidence type="ECO:0000313" key="3">
    <source>
        <dbReference type="EMBL" id="MDQ9169389.1"/>
    </source>
</evidence>
<keyword evidence="4" id="KW-1185">Reference proteome</keyword>
<accession>A0ABU1BKM6</accession>
<keyword evidence="2" id="KW-0472">Membrane</keyword>
<comment type="caution">
    <text evidence="3">The sequence shown here is derived from an EMBL/GenBank/DDBJ whole genome shotgun (WGS) entry which is preliminary data.</text>
</comment>
<name>A0ABU1BKM6_9BURK</name>
<evidence type="ECO:0000256" key="1">
    <source>
        <dbReference type="SAM" id="MobiDB-lite"/>
    </source>
</evidence>
<dbReference type="RefSeq" id="WP_338435276.1">
    <property type="nucleotide sequence ID" value="NZ_JAUYVH010000001.1"/>
</dbReference>
<feature type="compositionally biased region" description="Polar residues" evidence="1">
    <location>
        <begin position="45"/>
        <end position="55"/>
    </location>
</feature>
<organism evidence="3 4">
    <name type="scientific">Keguizhuia sedimenti</name>
    <dbReference type="NCBI Taxonomy" id="3064264"/>
    <lineage>
        <taxon>Bacteria</taxon>
        <taxon>Pseudomonadati</taxon>
        <taxon>Pseudomonadota</taxon>
        <taxon>Betaproteobacteria</taxon>
        <taxon>Burkholderiales</taxon>
        <taxon>Oxalobacteraceae</taxon>
        <taxon>Keguizhuia</taxon>
    </lineage>
</organism>
<proteinExistence type="predicted"/>
<sequence>MERNAWLTGITIFIVCAAAFVVLLNYTFLFRVAPAQDKATLYRSSNLNHQPSNTVKPVIPSALPSGNQKEPKSDISLLSKDESQVSAKISKEEQQVKKRRTDLERARARVLKASEALTAAQARLEDALITGMIPLKAGRTAK</sequence>
<keyword evidence="2" id="KW-0812">Transmembrane</keyword>
<dbReference type="EMBL" id="JAUYVH010000001">
    <property type="protein sequence ID" value="MDQ9169389.1"/>
    <property type="molecule type" value="Genomic_DNA"/>
</dbReference>
<gene>
    <name evidence="3" type="ORF">Q8A64_03080</name>
</gene>
<feature type="transmembrane region" description="Helical" evidence="2">
    <location>
        <begin position="6"/>
        <end position="28"/>
    </location>
</feature>
<evidence type="ECO:0000256" key="2">
    <source>
        <dbReference type="SAM" id="Phobius"/>
    </source>
</evidence>
<protein>
    <submittedName>
        <fullName evidence="3">Uncharacterized protein</fullName>
    </submittedName>
</protein>
<reference evidence="3 4" key="1">
    <citation type="submission" date="2023-08" db="EMBL/GenBank/DDBJ databases">
        <title>Oxalobacteraceae gen .nov., isolated from river sludge outside the plant.</title>
        <authorList>
            <person name="Zhao S.Y."/>
        </authorList>
    </citation>
    <scope>NUCLEOTIDE SEQUENCE [LARGE SCALE GENOMIC DNA]</scope>
    <source>
        <strain evidence="3 4">R-40</strain>
    </source>
</reference>
<feature type="region of interest" description="Disordered" evidence="1">
    <location>
        <begin position="45"/>
        <end position="100"/>
    </location>
</feature>